<organism evidence="1 2">
    <name type="scientific">Eumeta variegata</name>
    <name type="common">Bagworm moth</name>
    <name type="synonym">Eumeta japonica</name>
    <dbReference type="NCBI Taxonomy" id="151549"/>
    <lineage>
        <taxon>Eukaryota</taxon>
        <taxon>Metazoa</taxon>
        <taxon>Ecdysozoa</taxon>
        <taxon>Arthropoda</taxon>
        <taxon>Hexapoda</taxon>
        <taxon>Insecta</taxon>
        <taxon>Pterygota</taxon>
        <taxon>Neoptera</taxon>
        <taxon>Endopterygota</taxon>
        <taxon>Lepidoptera</taxon>
        <taxon>Glossata</taxon>
        <taxon>Ditrysia</taxon>
        <taxon>Tineoidea</taxon>
        <taxon>Psychidae</taxon>
        <taxon>Oiketicinae</taxon>
        <taxon>Eumeta</taxon>
    </lineage>
</organism>
<evidence type="ECO:0000313" key="1">
    <source>
        <dbReference type="EMBL" id="GBP47193.1"/>
    </source>
</evidence>
<gene>
    <name evidence="1" type="ORF">EVAR_38305_1</name>
</gene>
<dbReference type="AlphaFoldDB" id="A0A4C1W853"/>
<dbReference type="EMBL" id="BGZK01000497">
    <property type="protein sequence ID" value="GBP47193.1"/>
    <property type="molecule type" value="Genomic_DNA"/>
</dbReference>
<name>A0A4C1W853_EUMVA</name>
<evidence type="ECO:0000313" key="2">
    <source>
        <dbReference type="Proteomes" id="UP000299102"/>
    </source>
</evidence>
<sequence length="71" mass="8099">MSFSYFFPGGVARERDEQTRRRLYDPSESLEIRLLENDSPPRPPRAVRVSWAAIKNCLSQSISYGLHACGL</sequence>
<proteinExistence type="predicted"/>
<keyword evidence="2" id="KW-1185">Reference proteome</keyword>
<accession>A0A4C1W853</accession>
<reference evidence="1 2" key="1">
    <citation type="journal article" date="2019" name="Commun. Biol.">
        <title>The bagworm genome reveals a unique fibroin gene that provides high tensile strength.</title>
        <authorList>
            <person name="Kono N."/>
            <person name="Nakamura H."/>
            <person name="Ohtoshi R."/>
            <person name="Tomita M."/>
            <person name="Numata K."/>
            <person name="Arakawa K."/>
        </authorList>
    </citation>
    <scope>NUCLEOTIDE SEQUENCE [LARGE SCALE GENOMIC DNA]</scope>
</reference>
<dbReference type="Proteomes" id="UP000299102">
    <property type="component" value="Unassembled WGS sequence"/>
</dbReference>
<comment type="caution">
    <text evidence="1">The sequence shown here is derived from an EMBL/GenBank/DDBJ whole genome shotgun (WGS) entry which is preliminary data.</text>
</comment>
<protein>
    <submittedName>
        <fullName evidence="1">Uncharacterized protein</fullName>
    </submittedName>
</protein>